<dbReference type="AlphaFoldDB" id="A0AA40DZX9"/>
<gene>
    <name evidence="2" type="ORF">B0H67DRAFT_484747</name>
</gene>
<evidence type="ECO:0000313" key="2">
    <source>
        <dbReference type="EMBL" id="KAK0719211.1"/>
    </source>
</evidence>
<accession>A0AA40DZX9</accession>
<organism evidence="2 3">
    <name type="scientific">Lasiosphaeris hirsuta</name>
    <dbReference type="NCBI Taxonomy" id="260670"/>
    <lineage>
        <taxon>Eukaryota</taxon>
        <taxon>Fungi</taxon>
        <taxon>Dikarya</taxon>
        <taxon>Ascomycota</taxon>
        <taxon>Pezizomycotina</taxon>
        <taxon>Sordariomycetes</taxon>
        <taxon>Sordariomycetidae</taxon>
        <taxon>Sordariales</taxon>
        <taxon>Lasiosphaeriaceae</taxon>
        <taxon>Lasiosphaeris</taxon>
    </lineage>
</organism>
<dbReference type="InterPro" id="IPR036873">
    <property type="entry name" value="Rhodanese-like_dom_sf"/>
</dbReference>
<proteinExistence type="predicted"/>
<keyword evidence="3" id="KW-1185">Reference proteome</keyword>
<dbReference type="EMBL" id="JAUKUA010000003">
    <property type="protein sequence ID" value="KAK0719211.1"/>
    <property type="molecule type" value="Genomic_DNA"/>
</dbReference>
<dbReference type="PROSITE" id="PS50206">
    <property type="entry name" value="RHODANESE_3"/>
    <property type="match status" value="1"/>
</dbReference>
<name>A0AA40DZX9_9PEZI</name>
<dbReference type="GO" id="GO:0005737">
    <property type="term" value="C:cytoplasm"/>
    <property type="evidence" value="ECO:0007669"/>
    <property type="project" value="TreeGrafter"/>
</dbReference>
<dbReference type="PANTHER" id="PTHR10828:SF50">
    <property type="entry name" value="REDUCTASE (ARC2), PUTATIVE (AFU_ORTHOLOGUE AFUA_6G13400)-RELATED"/>
    <property type="match status" value="1"/>
</dbReference>
<sequence length="166" mass="18309">MTVHVHEHCLKMATREDGTPWWTAFPEPQSVAEKISAEAVLSLLTERARLGGADAPRDFLLVDARRTDCTGGTVTSSLNLPAHSFYPTRQILYDLCKQAGIKKVIFYCGQSNGRGPRCAAWMQDYVNEVGGDLQAQVMAGGIRGWVAGYGSRMVDGFDEKVWADKR</sequence>
<evidence type="ECO:0000259" key="1">
    <source>
        <dbReference type="PROSITE" id="PS50206"/>
    </source>
</evidence>
<comment type="caution">
    <text evidence="2">The sequence shown here is derived from an EMBL/GenBank/DDBJ whole genome shotgun (WGS) entry which is preliminary data.</text>
</comment>
<protein>
    <recommendedName>
        <fullName evidence="1">Rhodanese domain-containing protein</fullName>
    </recommendedName>
</protein>
<feature type="domain" description="Rhodanese" evidence="1">
    <location>
        <begin position="55"/>
        <end position="154"/>
    </location>
</feature>
<dbReference type="Proteomes" id="UP001172102">
    <property type="component" value="Unassembled WGS sequence"/>
</dbReference>
<dbReference type="SUPFAM" id="SSF52821">
    <property type="entry name" value="Rhodanese/Cell cycle control phosphatase"/>
    <property type="match status" value="1"/>
</dbReference>
<dbReference type="Gene3D" id="3.40.250.10">
    <property type="entry name" value="Rhodanese-like domain"/>
    <property type="match status" value="1"/>
</dbReference>
<dbReference type="PANTHER" id="PTHR10828">
    <property type="entry name" value="M-PHASE INDUCER PHOSPHATASE DUAL SPECIFICITY PHOSPHATASE CDC25"/>
    <property type="match status" value="1"/>
</dbReference>
<dbReference type="SMART" id="SM00450">
    <property type="entry name" value="RHOD"/>
    <property type="match status" value="1"/>
</dbReference>
<reference evidence="2" key="1">
    <citation type="submission" date="2023-06" db="EMBL/GenBank/DDBJ databases">
        <title>Genome-scale phylogeny and comparative genomics of the fungal order Sordariales.</title>
        <authorList>
            <consortium name="Lawrence Berkeley National Laboratory"/>
            <person name="Hensen N."/>
            <person name="Bonometti L."/>
            <person name="Westerberg I."/>
            <person name="Brannstrom I.O."/>
            <person name="Guillou S."/>
            <person name="Cros-Aarteil S."/>
            <person name="Calhoun S."/>
            <person name="Haridas S."/>
            <person name="Kuo A."/>
            <person name="Mondo S."/>
            <person name="Pangilinan J."/>
            <person name="Riley R."/>
            <person name="Labutti K."/>
            <person name="Andreopoulos B."/>
            <person name="Lipzen A."/>
            <person name="Chen C."/>
            <person name="Yanf M."/>
            <person name="Daum C."/>
            <person name="Ng V."/>
            <person name="Clum A."/>
            <person name="Steindorff A."/>
            <person name="Ohm R."/>
            <person name="Martin F."/>
            <person name="Silar P."/>
            <person name="Natvig D."/>
            <person name="Lalanne C."/>
            <person name="Gautier V."/>
            <person name="Ament-Velasquez S.L."/>
            <person name="Kruys A."/>
            <person name="Hutchinson M.I."/>
            <person name="Powell A.J."/>
            <person name="Barry K."/>
            <person name="Miller A.N."/>
            <person name="Grigoriev I.V."/>
            <person name="Debuchy R."/>
            <person name="Gladieux P."/>
            <person name="Thoren M.H."/>
            <person name="Johannesson H."/>
        </authorList>
    </citation>
    <scope>NUCLEOTIDE SEQUENCE</scope>
    <source>
        <strain evidence="2">SMH4607-1</strain>
    </source>
</reference>
<dbReference type="GO" id="GO:0004725">
    <property type="term" value="F:protein tyrosine phosphatase activity"/>
    <property type="evidence" value="ECO:0007669"/>
    <property type="project" value="TreeGrafter"/>
</dbReference>
<dbReference type="InterPro" id="IPR001763">
    <property type="entry name" value="Rhodanese-like_dom"/>
</dbReference>
<dbReference type="GO" id="GO:0005634">
    <property type="term" value="C:nucleus"/>
    <property type="evidence" value="ECO:0007669"/>
    <property type="project" value="TreeGrafter"/>
</dbReference>
<evidence type="ECO:0000313" key="3">
    <source>
        <dbReference type="Proteomes" id="UP001172102"/>
    </source>
</evidence>